<dbReference type="Proteomes" id="UP000630718">
    <property type="component" value="Unassembled WGS sequence"/>
</dbReference>
<dbReference type="EC" id="4.99.1.12" evidence="2"/>
<dbReference type="GO" id="GO:0016829">
    <property type="term" value="F:lyase activity"/>
    <property type="evidence" value="ECO:0007669"/>
    <property type="project" value="UniProtKB-UniRule"/>
</dbReference>
<reference evidence="3" key="1">
    <citation type="journal article" date="2014" name="Int. J. Syst. Evol. Microbiol.">
        <title>Complete genome sequence of Corynebacterium casei LMG S-19264T (=DSM 44701T), isolated from a smear-ripened cheese.</title>
        <authorList>
            <consortium name="US DOE Joint Genome Institute (JGI-PGF)"/>
            <person name="Walter F."/>
            <person name="Albersmeier A."/>
            <person name="Kalinowski J."/>
            <person name="Ruckert C."/>
        </authorList>
    </citation>
    <scope>NUCLEOTIDE SEQUENCE</scope>
    <source>
        <strain evidence="3">JCM 4477</strain>
    </source>
</reference>
<accession>A0A919AC00</accession>
<keyword evidence="1 2" id="KW-0533">Nickel</keyword>
<dbReference type="Gene3D" id="3.30.70.1380">
    <property type="entry name" value="Transcriptional regulatory protein pf0864 domain like"/>
    <property type="match status" value="1"/>
</dbReference>
<organism evidence="3 4">
    <name type="scientific">Streptomyces fumanus</name>
    <dbReference type="NCBI Taxonomy" id="67302"/>
    <lineage>
        <taxon>Bacteria</taxon>
        <taxon>Bacillati</taxon>
        <taxon>Actinomycetota</taxon>
        <taxon>Actinomycetes</taxon>
        <taxon>Kitasatosporales</taxon>
        <taxon>Streptomycetaceae</taxon>
        <taxon>Streptomyces</taxon>
    </lineage>
</organism>
<dbReference type="HAMAP" id="MF_01074">
    <property type="entry name" value="LarC"/>
    <property type="match status" value="1"/>
</dbReference>
<protein>
    <recommendedName>
        <fullName evidence="2">Pyridinium-3,5-bisthiocarboxylic acid mononucleotide nickel insertion protein</fullName>
        <shortName evidence="2">P2TMN nickel insertion protein</shortName>
        <ecNumber evidence="2">4.99.1.12</ecNumber>
    </recommendedName>
    <alternativeName>
        <fullName evidence="2">Nickel-pincer cofactor biosynthesis protein LarC</fullName>
    </alternativeName>
</protein>
<dbReference type="Pfam" id="PF01969">
    <property type="entry name" value="Ni_insertion"/>
    <property type="match status" value="1"/>
</dbReference>
<evidence type="ECO:0000313" key="4">
    <source>
        <dbReference type="Proteomes" id="UP000630718"/>
    </source>
</evidence>
<keyword evidence="4" id="KW-1185">Reference proteome</keyword>
<evidence type="ECO:0000256" key="2">
    <source>
        <dbReference type="HAMAP-Rule" id="MF_01074"/>
    </source>
</evidence>
<dbReference type="AlphaFoldDB" id="A0A919AC00"/>
<evidence type="ECO:0000256" key="1">
    <source>
        <dbReference type="ARBA" id="ARBA00022596"/>
    </source>
</evidence>
<evidence type="ECO:0000313" key="3">
    <source>
        <dbReference type="EMBL" id="GHE96950.1"/>
    </source>
</evidence>
<gene>
    <name evidence="2" type="primary">larC</name>
    <name evidence="3" type="ORF">GCM10018772_21390</name>
</gene>
<dbReference type="GO" id="GO:0051604">
    <property type="term" value="P:protein maturation"/>
    <property type="evidence" value="ECO:0007669"/>
    <property type="project" value="UniProtKB-UniRule"/>
</dbReference>
<dbReference type="GO" id="GO:0016151">
    <property type="term" value="F:nickel cation binding"/>
    <property type="evidence" value="ECO:0007669"/>
    <property type="project" value="UniProtKB-UniRule"/>
</dbReference>
<sequence>MILWLNPATGLSGDMLLGALLDLGAPLDEVRAAVSATGLTHWKLDAERVDVDGIRATRARVDVADEATERRAAELVQRVRAASPPAVAALAARAVTAVAEVEAALHGADPAEVHLHELGGLDTVVDTVGVAAALRALDVTEVHSAPVGVGSGEVRTRHGVLPVPAPATMALLTGARVRGIDVTGETVTPTGAALLKAAGAEYGPMPAMRPRRTGYGAGTKRFPGRPNVLQAVLGEADAAPDGDELVQLETNLDDVTGELLGHLVARLLDEGALDAWVVPAVMKKGRPAHVAHVLCRPADTGRLRELLFAETGTLGVRDRRVHRTALPRTATTVDVGGHPVRVKRGPHGAKAEYEDLKAAARALGLPLREVAARALRPGP</sequence>
<comment type="function">
    <text evidence="2">Involved in the biosynthesis of a nickel-pincer cofactor ((SCS)Ni(II) pincer complex). Binds Ni(2+), and functions in nickel delivery to pyridinium-3,5-bisthiocarboxylic acid mononucleotide (P2TMN), to form the mature cofactor. Is thus probably required for the activation of nickel-pincer cofactor-dependent enzymes.</text>
</comment>
<dbReference type="EMBL" id="BNBI01000004">
    <property type="protein sequence ID" value="GHE96950.1"/>
    <property type="molecule type" value="Genomic_DNA"/>
</dbReference>
<dbReference type="RefSeq" id="WP_190203934.1">
    <property type="nucleotide sequence ID" value="NZ_BNBI01000004.1"/>
</dbReference>
<keyword evidence="2" id="KW-0456">Lyase</keyword>
<reference evidence="3" key="2">
    <citation type="submission" date="2020-09" db="EMBL/GenBank/DDBJ databases">
        <authorList>
            <person name="Sun Q."/>
            <person name="Ohkuma M."/>
        </authorList>
    </citation>
    <scope>NUCLEOTIDE SEQUENCE</scope>
    <source>
        <strain evidence="3">JCM 4477</strain>
    </source>
</reference>
<comment type="similarity">
    <text evidence="2">Belongs to the LarC family.</text>
</comment>
<dbReference type="InterPro" id="IPR002822">
    <property type="entry name" value="Ni_insertion"/>
</dbReference>
<comment type="catalytic activity">
    <reaction evidence="2">
        <text>Ni(II)-pyridinium-3,5-bisthiocarboxylate mononucleotide = pyridinium-3,5-bisthiocarboxylate mononucleotide + Ni(2+)</text>
        <dbReference type="Rhea" id="RHEA:54784"/>
        <dbReference type="ChEBI" id="CHEBI:49786"/>
        <dbReference type="ChEBI" id="CHEBI:137372"/>
        <dbReference type="ChEBI" id="CHEBI:137373"/>
        <dbReference type="EC" id="4.99.1.12"/>
    </reaction>
</comment>
<comment type="caution">
    <text evidence="3">The sequence shown here is derived from an EMBL/GenBank/DDBJ whole genome shotgun (WGS) entry which is preliminary data.</text>
</comment>
<name>A0A919AC00_9ACTN</name>
<dbReference type="PANTHER" id="PTHR36566">
    <property type="entry name" value="NICKEL INSERTION PROTEIN-RELATED"/>
    <property type="match status" value="1"/>
</dbReference>
<proteinExistence type="inferred from homology"/>
<dbReference type="NCBIfam" id="TIGR00299">
    <property type="entry name" value="nickel pincer cofactor biosynthesis protein LarC"/>
    <property type="match status" value="1"/>
</dbReference>
<dbReference type="PANTHER" id="PTHR36566:SF1">
    <property type="entry name" value="PYRIDINIUM-3,5-BISTHIOCARBOXYLIC ACID MONONUCLEOTIDE NICKEL INSERTION PROTEIN"/>
    <property type="match status" value="1"/>
</dbReference>